<feature type="domain" description="RsdA/BaiN/AoA(So)-like Rossmann fold-like" evidence="4">
    <location>
        <begin position="13"/>
        <end position="412"/>
    </location>
</feature>
<dbReference type="NCBIfam" id="TIGR00275">
    <property type="entry name" value="aminoacetone oxidase family FAD-binding enzyme"/>
    <property type="match status" value="1"/>
</dbReference>
<dbReference type="PANTHER" id="PTHR42887:SF2">
    <property type="entry name" value="OS12G0638800 PROTEIN"/>
    <property type="match status" value="1"/>
</dbReference>
<dbReference type="Pfam" id="PF22780">
    <property type="entry name" value="HI0933_like_1st"/>
    <property type="match status" value="1"/>
</dbReference>
<comment type="caution">
    <text evidence="6">The sequence shown here is derived from an EMBL/GenBank/DDBJ whole genome shotgun (WGS) entry which is preliminary data.</text>
</comment>
<proteinExistence type="predicted"/>
<feature type="domain" description="RsdA/BaiN/AoA(So)-like insert" evidence="5">
    <location>
        <begin position="198"/>
        <end position="360"/>
    </location>
</feature>
<protein>
    <recommendedName>
        <fullName evidence="8">HI0933 family protein</fullName>
    </recommendedName>
</protein>
<dbReference type="SUPFAM" id="SSF51905">
    <property type="entry name" value="FAD/NAD(P)-binding domain"/>
    <property type="match status" value="1"/>
</dbReference>
<gene>
    <name evidence="6" type="ORF">XE03_1985</name>
</gene>
<reference evidence="7" key="1">
    <citation type="journal article" date="2015" name="MBio">
        <title>Genome-Resolved Metagenomic Analysis Reveals Roles for Candidate Phyla and Other Microbial Community Members in Biogeochemical Transformations in Oil Reservoirs.</title>
        <authorList>
            <person name="Hu P."/>
            <person name="Tom L."/>
            <person name="Singh A."/>
            <person name="Thomas B.C."/>
            <person name="Baker B.J."/>
            <person name="Piceno Y.M."/>
            <person name="Andersen G.L."/>
            <person name="Banfield J.F."/>
        </authorList>
    </citation>
    <scope>NUCLEOTIDE SEQUENCE [LARGE SCALE GENOMIC DNA]</scope>
</reference>
<evidence type="ECO:0008006" key="8">
    <source>
        <dbReference type="Google" id="ProtNLM"/>
    </source>
</evidence>
<evidence type="ECO:0000313" key="6">
    <source>
        <dbReference type="EMBL" id="KUK85579.1"/>
    </source>
</evidence>
<evidence type="ECO:0000256" key="3">
    <source>
        <dbReference type="ARBA" id="ARBA00022827"/>
    </source>
</evidence>
<evidence type="ECO:0000259" key="4">
    <source>
        <dbReference type="Pfam" id="PF03486"/>
    </source>
</evidence>
<dbReference type="InterPro" id="IPR055178">
    <property type="entry name" value="RsdA/BaiN/AoA(So)-like_dom"/>
</dbReference>
<comment type="cofactor">
    <cofactor evidence="1">
        <name>FAD</name>
        <dbReference type="ChEBI" id="CHEBI:57692"/>
    </cofactor>
</comment>
<evidence type="ECO:0000259" key="5">
    <source>
        <dbReference type="Pfam" id="PF22780"/>
    </source>
</evidence>
<dbReference type="InterPro" id="IPR004792">
    <property type="entry name" value="BaiN-like"/>
</dbReference>
<dbReference type="Gene3D" id="2.40.30.10">
    <property type="entry name" value="Translation factors"/>
    <property type="match status" value="1"/>
</dbReference>
<dbReference type="InterPro" id="IPR036188">
    <property type="entry name" value="FAD/NAD-bd_sf"/>
</dbReference>
<keyword evidence="3" id="KW-0274">FAD</keyword>
<organism evidence="6 7">
    <name type="scientific">candidate division TA06 bacterium 34_109</name>
    <dbReference type="NCBI Taxonomy" id="1635277"/>
    <lineage>
        <taxon>Bacteria</taxon>
        <taxon>Bacteria division TA06</taxon>
    </lineage>
</organism>
<dbReference type="Pfam" id="PF03486">
    <property type="entry name" value="HI0933_like"/>
    <property type="match status" value="1"/>
</dbReference>
<sequence>MYAYHNNVDGEFDIGIIGGGASGIFSSIVAKDEKNLSVAIFESEDRILKKVLKTGNGKCNLTNKDLCLSNFQGNPILLKTVLSKCSQGLTLDIFKNLGIRVVFDENGKCFPASYQASSVVDSLRFGALKRGVKFYTETEIVKIEKKDDKFLLRADNRYNFLCSKVIFSTGGLAGLKKKEENFFRVLKDLGITINKPFPALVQLRLLESEPFKSMKGCKWECGVILNIDGNNTLVENGEILFTNYGISGNAILNISREAVKNLNENKKVKILIDLLPEMTDVEIKDELTFRIKKFGDYDLEFLFNGWINKRIGVIFLKSLGFNMNDKINILKEKDVKKIIDNIHSFAFTVTNHNGFLNAQVMAGGVSVEELDFETLQHKRIKDLYFAGEIVDVDGKSGGYNLQWAWSSGYVSALSAVKSF</sequence>
<dbReference type="EMBL" id="LGGX01000056">
    <property type="protein sequence ID" value="KUK85579.1"/>
    <property type="molecule type" value="Genomic_DNA"/>
</dbReference>
<evidence type="ECO:0000256" key="2">
    <source>
        <dbReference type="ARBA" id="ARBA00022630"/>
    </source>
</evidence>
<dbReference type="Gene3D" id="1.10.8.260">
    <property type="entry name" value="HI0933 insert domain-like"/>
    <property type="match status" value="1"/>
</dbReference>
<dbReference type="Proteomes" id="UP000053467">
    <property type="component" value="Unassembled WGS sequence"/>
</dbReference>
<dbReference type="Gene3D" id="3.50.50.60">
    <property type="entry name" value="FAD/NAD(P)-binding domain"/>
    <property type="match status" value="1"/>
</dbReference>
<dbReference type="SUPFAM" id="SSF160996">
    <property type="entry name" value="HI0933 insert domain-like"/>
    <property type="match status" value="1"/>
</dbReference>
<name>A0A101HZA6_UNCT6</name>
<dbReference type="PANTHER" id="PTHR42887">
    <property type="entry name" value="OS12G0638800 PROTEIN"/>
    <property type="match status" value="1"/>
</dbReference>
<dbReference type="InterPro" id="IPR057661">
    <property type="entry name" value="RsdA/BaiN/AoA(So)_Rossmann"/>
</dbReference>
<keyword evidence="2" id="KW-0285">Flavoprotein</keyword>
<dbReference type="InterPro" id="IPR023166">
    <property type="entry name" value="BaiN-like_dom_sf"/>
</dbReference>
<evidence type="ECO:0000256" key="1">
    <source>
        <dbReference type="ARBA" id="ARBA00001974"/>
    </source>
</evidence>
<dbReference type="AlphaFoldDB" id="A0A101HZA6"/>
<dbReference type="PATRIC" id="fig|1635277.3.peg.1453"/>
<accession>A0A101HZA6</accession>
<evidence type="ECO:0000313" key="7">
    <source>
        <dbReference type="Proteomes" id="UP000053467"/>
    </source>
</evidence>